<name>A0A1H2PUH6_9BURK</name>
<proteinExistence type="predicted"/>
<sequence length="1014" mass="111130">MSRFVAWNDLLLSEFFSAASENEDVWIRATRAELDSFGLHLGGAEGLIGAVRSGAPWLPSLPNCSVAARILVEQRRDRFRTRLYLDPGAFNPTYLGTFAPAYLPILALWVLAASDEQADGGFYTSVQRLLGKPFKNEAKVTEAMSGAWHDLEAWSSRECDGRFGSFHCRVLGKHRFVGIPRSQGLISRQDGRNLPKLFWDARLRPRQVLTDAMLASLFARGCESPFLTRPLRSAMAKPEYRPPLAALLRKLLGSWDGNRPKGSQAGTDQPINGPLTKEPVDAKTSVTLVLLPSQEVPNGWDVCWSFPAVVDALRCSLEIGGQRLPAVLHRASASFLTDVSKHHVRQSLAALSASASTQIEVLVQLDDDSAGTCCDQYRKELIRQTPRRILAWNSIDPRFGQQLIERDIPLYGVFYLICAPVDWARTDPWLRRERISFEPMKVSGLPSGWRMACIQRAERLTAEHRRYLADASEATDVPSARLQMVGGGRLLRGGARLFASYDLPAIEFEGPPEAFLDAPGLQLSEVPQRPAKEGQSGIRRFLVDLLDVKSRSFDIRLVAGSTELANIRLRVADPDGEGRGAARNFSLDPLGFPISTTAGLHGNRIGGAHQDSTNGVWHNEQMQEVRTTAAWPGESFAESGAAQFLDTLAARGSIFYGEARDQISRLSGGSNPISLLMDLRARGCLEIETDGKGHFARIHGVAPSLYGLPATQDGLPLFGVSGTLRLAQWTLLQANENFMVIAADPMPGHLPALRVAAIDGHSVQAECSSMGFLFALCPARDVALWAGTLRQAREAAESLGTETVSAELGHLHRLKADSARFVPVGEPRMSIDRECGAQLFRFDDPQATAMQLYVLGVRRADGTSRYSHVPDSRWGVWISQLAFAEMLKEKHGRDDAFPWPLHYDAGSRDLWVPARLRPPAVLERALALCSGNGPAIHFLSSAGDADGRAPVLDSYAGRVVGAISHVYREFVPGHWLRYSWVPKEIAQKVATLLGCALEPFASVSAVRGPETLNA</sequence>
<dbReference type="Proteomes" id="UP000243719">
    <property type="component" value="Unassembled WGS sequence"/>
</dbReference>
<gene>
    <name evidence="1" type="ORF">SAMN05216551_113139</name>
</gene>
<dbReference type="EMBL" id="FNLO01000013">
    <property type="protein sequence ID" value="SDV50822.1"/>
    <property type="molecule type" value="Genomic_DNA"/>
</dbReference>
<dbReference type="OrthoDB" id="9145775at2"/>
<evidence type="ECO:0000313" key="1">
    <source>
        <dbReference type="EMBL" id="SDV50822.1"/>
    </source>
</evidence>
<evidence type="ECO:0000313" key="2">
    <source>
        <dbReference type="Proteomes" id="UP000243719"/>
    </source>
</evidence>
<dbReference type="RefSeq" id="WP_139169767.1">
    <property type="nucleotide sequence ID" value="NZ_FNLO01000013.1"/>
</dbReference>
<reference evidence="2" key="1">
    <citation type="submission" date="2016-09" db="EMBL/GenBank/DDBJ databases">
        <authorList>
            <person name="Varghese N."/>
            <person name="Submissions S."/>
        </authorList>
    </citation>
    <scope>NUCLEOTIDE SEQUENCE [LARGE SCALE GENOMIC DNA]</scope>
    <source>
        <strain evidence="2">JS23</strain>
    </source>
</reference>
<protein>
    <submittedName>
        <fullName evidence="1">Uncharacterized protein</fullName>
    </submittedName>
</protein>
<dbReference type="AlphaFoldDB" id="A0A1H2PUH6"/>
<accession>A0A1H2PUH6</accession>
<keyword evidence="2" id="KW-1185">Reference proteome</keyword>
<organism evidence="1 2">
    <name type="scientific">Chitinasiproducens palmae</name>
    <dbReference type="NCBI Taxonomy" id="1770053"/>
    <lineage>
        <taxon>Bacteria</taxon>
        <taxon>Pseudomonadati</taxon>
        <taxon>Pseudomonadota</taxon>
        <taxon>Betaproteobacteria</taxon>
        <taxon>Burkholderiales</taxon>
        <taxon>Burkholderiaceae</taxon>
        <taxon>Chitinasiproducens</taxon>
    </lineage>
</organism>
<dbReference type="STRING" id="1770053.SAMN05216551_113139"/>